<keyword evidence="7 11" id="KW-1133">Transmembrane helix</keyword>
<comment type="caution">
    <text evidence="13">The sequence shown here is derived from an EMBL/GenBank/DDBJ whole genome shotgun (WGS) entry which is preliminary data.</text>
</comment>
<evidence type="ECO:0000313" key="13">
    <source>
        <dbReference type="EMBL" id="MDR7133884.1"/>
    </source>
</evidence>
<keyword evidence="14" id="KW-1185">Reference proteome</keyword>
<gene>
    <name evidence="13" type="ORF">J2X06_001068</name>
</gene>
<organism evidence="13 14">
    <name type="scientific">Lysobacter niastensis</name>
    <dbReference type="NCBI Taxonomy" id="380629"/>
    <lineage>
        <taxon>Bacteria</taxon>
        <taxon>Pseudomonadati</taxon>
        <taxon>Pseudomonadota</taxon>
        <taxon>Gammaproteobacteria</taxon>
        <taxon>Lysobacterales</taxon>
        <taxon>Lysobacteraceae</taxon>
        <taxon>Lysobacter</taxon>
    </lineage>
</organism>
<dbReference type="InterPro" id="IPR022346">
    <property type="entry name" value="T2SS_GspH"/>
</dbReference>
<keyword evidence="3" id="KW-1003">Cell membrane</keyword>
<keyword evidence="4" id="KW-0488">Methylation</keyword>
<evidence type="ECO:0000256" key="6">
    <source>
        <dbReference type="ARBA" id="ARBA00022692"/>
    </source>
</evidence>
<accession>A0ABU1W8W1</accession>
<evidence type="ECO:0000256" key="1">
    <source>
        <dbReference type="ARBA" id="ARBA00004377"/>
    </source>
</evidence>
<evidence type="ECO:0000256" key="11">
    <source>
        <dbReference type="SAM" id="Phobius"/>
    </source>
</evidence>
<dbReference type="NCBIfam" id="TIGR02532">
    <property type="entry name" value="IV_pilin_GFxxxE"/>
    <property type="match status" value="1"/>
</dbReference>
<proteinExistence type="inferred from homology"/>
<evidence type="ECO:0000313" key="14">
    <source>
        <dbReference type="Proteomes" id="UP001251524"/>
    </source>
</evidence>
<evidence type="ECO:0000256" key="4">
    <source>
        <dbReference type="ARBA" id="ARBA00022481"/>
    </source>
</evidence>
<dbReference type="Gene3D" id="3.55.40.10">
    <property type="entry name" value="minor pseudopilin epsh domain"/>
    <property type="match status" value="1"/>
</dbReference>
<dbReference type="RefSeq" id="WP_310059240.1">
    <property type="nucleotide sequence ID" value="NZ_JAVDVY010000001.1"/>
</dbReference>
<evidence type="ECO:0000259" key="12">
    <source>
        <dbReference type="Pfam" id="PF12019"/>
    </source>
</evidence>
<evidence type="ECO:0000256" key="9">
    <source>
        <dbReference type="ARBA" id="ARBA00025772"/>
    </source>
</evidence>
<feature type="transmembrane region" description="Helical" evidence="11">
    <location>
        <begin position="6"/>
        <end position="31"/>
    </location>
</feature>
<protein>
    <recommendedName>
        <fullName evidence="2">Type II secretion system protein H</fullName>
    </recommendedName>
    <alternativeName>
        <fullName evidence="10">General secretion pathway protein H</fullName>
    </alternativeName>
</protein>
<name>A0ABU1W8W1_9GAMM</name>
<evidence type="ECO:0000256" key="10">
    <source>
        <dbReference type="ARBA" id="ARBA00030775"/>
    </source>
</evidence>
<dbReference type="PROSITE" id="PS00409">
    <property type="entry name" value="PROKAR_NTER_METHYL"/>
    <property type="match status" value="1"/>
</dbReference>
<dbReference type="InterPro" id="IPR045584">
    <property type="entry name" value="Pilin-like"/>
</dbReference>
<dbReference type="EMBL" id="JAVDVY010000001">
    <property type="protein sequence ID" value="MDR7133884.1"/>
    <property type="molecule type" value="Genomic_DNA"/>
</dbReference>
<reference evidence="13 14" key="1">
    <citation type="submission" date="2023-07" db="EMBL/GenBank/DDBJ databases">
        <title>Sorghum-associated microbial communities from plants grown in Nebraska, USA.</title>
        <authorList>
            <person name="Schachtman D."/>
        </authorList>
    </citation>
    <scope>NUCLEOTIDE SEQUENCE [LARGE SCALE GENOMIC DNA]</scope>
    <source>
        <strain evidence="13 14">BE198</strain>
    </source>
</reference>
<sequence length="180" mass="18529">MSGKDAGLTLLELVIGLAVAAVLFAVAIPAFTDARAAVSHGIVRAALVETFIDAGRHATITGTDTVICSSTGMDLCSGSVDWSHGWIVFADLDGDRTHDANETLVRRSSPLEGGVHLRSTSGRTRLVIQANGGNAGSNVTFTLCDGRGSAKATALILSNSGRMRQGVPTPTAASECVHGR</sequence>
<feature type="domain" description="General secretion pathway GspH" evidence="12">
    <location>
        <begin position="57"/>
        <end position="161"/>
    </location>
</feature>
<evidence type="ECO:0000256" key="2">
    <source>
        <dbReference type="ARBA" id="ARBA00021549"/>
    </source>
</evidence>
<dbReference type="InterPro" id="IPR012902">
    <property type="entry name" value="N_methyl_site"/>
</dbReference>
<comment type="similarity">
    <text evidence="9">Belongs to the GSP H family.</text>
</comment>
<dbReference type="Proteomes" id="UP001251524">
    <property type="component" value="Unassembled WGS sequence"/>
</dbReference>
<keyword evidence="5" id="KW-0997">Cell inner membrane</keyword>
<evidence type="ECO:0000256" key="8">
    <source>
        <dbReference type="ARBA" id="ARBA00023136"/>
    </source>
</evidence>
<evidence type="ECO:0000256" key="7">
    <source>
        <dbReference type="ARBA" id="ARBA00022989"/>
    </source>
</evidence>
<dbReference type="SUPFAM" id="SSF54523">
    <property type="entry name" value="Pili subunits"/>
    <property type="match status" value="1"/>
</dbReference>
<evidence type="ECO:0000256" key="5">
    <source>
        <dbReference type="ARBA" id="ARBA00022519"/>
    </source>
</evidence>
<keyword evidence="8 11" id="KW-0472">Membrane</keyword>
<evidence type="ECO:0000256" key="3">
    <source>
        <dbReference type="ARBA" id="ARBA00022475"/>
    </source>
</evidence>
<keyword evidence="6 11" id="KW-0812">Transmembrane</keyword>
<comment type="subcellular location">
    <subcellularLocation>
        <location evidence="1">Cell inner membrane</location>
        <topology evidence="1">Single-pass membrane protein</topology>
    </subcellularLocation>
</comment>
<dbReference type="Pfam" id="PF12019">
    <property type="entry name" value="GspH"/>
    <property type="match status" value="1"/>
</dbReference>